<dbReference type="InterPro" id="IPR019432">
    <property type="entry name" value="Acyltransferase_MbtK/IucB-like"/>
</dbReference>
<evidence type="ECO:0000256" key="6">
    <source>
        <dbReference type="SAM" id="MobiDB-lite"/>
    </source>
</evidence>
<accession>A0AAU2HCP6</accession>
<dbReference type="AlphaFoldDB" id="A0AAU2HCP6"/>
<dbReference type="EMBL" id="CP108253">
    <property type="protein sequence ID" value="WTU44717.1"/>
    <property type="molecule type" value="Genomic_DNA"/>
</dbReference>
<proteinExistence type="predicted"/>
<dbReference type="GO" id="GO:0046677">
    <property type="term" value="P:response to antibiotic"/>
    <property type="evidence" value="ECO:0007669"/>
    <property type="project" value="UniProtKB-KW"/>
</dbReference>
<evidence type="ECO:0000256" key="2">
    <source>
        <dbReference type="ARBA" id="ARBA00005102"/>
    </source>
</evidence>
<evidence type="ECO:0000259" key="7">
    <source>
        <dbReference type="PROSITE" id="PS51186"/>
    </source>
</evidence>
<comment type="function">
    <text evidence="1">Acyltransferase required for the direct transfer of medium- to long-chain fatty acyl moieties from a carrier protein (MbtL) on to the epsilon-amino group of lysine residue in the mycobactin core.</text>
</comment>
<comment type="pathway">
    <text evidence="2">Siderophore biosynthesis; mycobactin biosynthesis.</text>
</comment>
<evidence type="ECO:0000256" key="3">
    <source>
        <dbReference type="ARBA" id="ARBA00020586"/>
    </source>
</evidence>
<name>A0AAU2HCP6_9ACTN</name>
<dbReference type="InterPro" id="IPR016181">
    <property type="entry name" value="Acyl_CoA_acyltransferase"/>
</dbReference>
<dbReference type="Pfam" id="PF13523">
    <property type="entry name" value="Acetyltransf_8"/>
    <property type="match status" value="1"/>
</dbReference>
<dbReference type="GO" id="GO:0019290">
    <property type="term" value="P:siderophore biosynthetic process"/>
    <property type="evidence" value="ECO:0007669"/>
    <property type="project" value="InterPro"/>
</dbReference>
<dbReference type="PANTHER" id="PTHR31438">
    <property type="entry name" value="LYSINE N-ACYLTRANSFERASE C17G9.06C-RELATED"/>
    <property type="match status" value="1"/>
</dbReference>
<gene>
    <name evidence="8" type="ORF">OHV25_36590</name>
</gene>
<dbReference type="PANTHER" id="PTHR31438:SF1">
    <property type="entry name" value="LYSINE N-ACYLTRANSFERASE C17G9.06C-RELATED"/>
    <property type="match status" value="1"/>
</dbReference>
<keyword evidence="4" id="KW-0046">Antibiotic resistance</keyword>
<feature type="region of interest" description="Disordered" evidence="6">
    <location>
        <begin position="1"/>
        <end position="22"/>
    </location>
</feature>
<sequence length="222" mass="24867">MRPESTALVSPAPPVPPTPSRADVYTETVEGFGTLRFMLVDPAEDCTVLHAWVVQERAQFWGMNGASRELVQEIYEDVDRRDTHHAFLVRLDDEPVALFQTYEPTEDRISECYEVREGDIGVHLMLAPVTDRPRPGFSRTLVGALIRFTFRDPAVLRAVAEPDARNEKALALLNRLGFVRQGEITLPEIDLPEVYLPQKRAVLAYLDRPAVLPPAAAVVVQP</sequence>
<dbReference type="SUPFAM" id="SSF55729">
    <property type="entry name" value="Acyl-CoA N-acyltransferases (Nat)"/>
    <property type="match status" value="1"/>
</dbReference>
<organism evidence="8">
    <name type="scientific">Streptomyces sp. NBC_00060</name>
    <dbReference type="NCBI Taxonomy" id="2975636"/>
    <lineage>
        <taxon>Bacteria</taxon>
        <taxon>Bacillati</taxon>
        <taxon>Actinomycetota</taxon>
        <taxon>Actinomycetes</taxon>
        <taxon>Kitasatosporales</taxon>
        <taxon>Streptomycetaceae</taxon>
        <taxon>Streptomyces</taxon>
    </lineage>
</organism>
<feature type="compositionally biased region" description="Low complexity" evidence="6">
    <location>
        <begin position="1"/>
        <end position="10"/>
    </location>
</feature>
<evidence type="ECO:0000256" key="1">
    <source>
        <dbReference type="ARBA" id="ARBA00003818"/>
    </source>
</evidence>
<feature type="domain" description="N-acetyltransferase" evidence="7">
    <location>
        <begin position="38"/>
        <end position="201"/>
    </location>
</feature>
<dbReference type="InterPro" id="IPR000182">
    <property type="entry name" value="GNAT_dom"/>
</dbReference>
<dbReference type="GO" id="GO:0016410">
    <property type="term" value="F:N-acyltransferase activity"/>
    <property type="evidence" value="ECO:0007669"/>
    <property type="project" value="TreeGrafter"/>
</dbReference>
<evidence type="ECO:0000256" key="5">
    <source>
        <dbReference type="ARBA" id="ARBA00031122"/>
    </source>
</evidence>
<dbReference type="SMART" id="SM01006">
    <property type="entry name" value="AlcB"/>
    <property type="match status" value="1"/>
</dbReference>
<evidence type="ECO:0000256" key="4">
    <source>
        <dbReference type="ARBA" id="ARBA00023251"/>
    </source>
</evidence>
<dbReference type="Gene3D" id="3.40.630.30">
    <property type="match status" value="1"/>
</dbReference>
<reference evidence="8" key="1">
    <citation type="submission" date="2022-10" db="EMBL/GenBank/DDBJ databases">
        <title>The complete genomes of actinobacterial strains from the NBC collection.</title>
        <authorList>
            <person name="Joergensen T.S."/>
            <person name="Alvarez Arevalo M."/>
            <person name="Sterndorff E.B."/>
            <person name="Faurdal D."/>
            <person name="Vuksanovic O."/>
            <person name="Mourched A.-S."/>
            <person name="Charusanti P."/>
            <person name="Shaw S."/>
            <person name="Blin K."/>
            <person name="Weber T."/>
        </authorList>
    </citation>
    <scope>NUCLEOTIDE SEQUENCE</scope>
    <source>
        <strain evidence="8">NBC_00060</strain>
    </source>
</reference>
<evidence type="ECO:0000313" key="8">
    <source>
        <dbReference type="EMBL" id="WTU44717.1"/>
    </source>
</evidence>
<protein>
    <recommendedName>
        <fullName evidence="3">Lysine N-acyltransferase MbtK</fullName>
    </recommendedName>
    <alternativeName>
        <fullName evidence="5">Mycobactin synthase protein K</fullName>
    </alternativeName>
</protein>
<dbReference type="PROSITE" id="PS51186">
    <property type="entry name" value="GNAT"/>
    <property type="match status" value="1"/>
</dbReference>